<reference evidence="2" key="1">
    <citation type="journal article" date="2019" name="Int. J. Syst. Evol. Microbiol.">
        <title>The Global Catalogue of Microorganisms (GCM) 10K type strain sequencing project: providing services to taxonomists for standard genome sequencing and annotation.</title>
        <authorList>
            <consortium name="The Broad Institute Genomics Platform"/>
            <consortium name="The Broad Institute Genome Sequencing Center for Infectious Disease"/>
            <person name="Wu L."/>
            <person name="Ma J."/>
        </authorList>
    </citation>
    <scope>NUCLEOTIDE SEQUENCE [LARGE SCALE GENOMIC DNA]</scope>
    <source>
        <strain evidence="2">KCTC 22232</strain>
    </source>
</reference>
<gene>
    <name evidence="1" type="ORF">GCM10008098_29320</name>
</gene>
<keyword evidence="2" id="KW-1185">Reference proteome</keyword>
<proteinExistence type="predicted"/>
<name>A0ABQ3A687_9GAMM</name>
<sequence length="78" mass="8291">MTVDAAGKISSLQVVQVRDVKGSSSGPVQVTIPASYVTAARAFLSKRPYKGPSQFVDYTFYDPSQPSRADINPQAGGQ</sequence>
<evidence type="ECO:0000313" key="1">
    <source>
        <dbReference type="EMBL" id="GGY34097.1"/>
    </source>
</evidence>
<comment type="caution">
    <text evidence="1">The sequence shown here is derived from an EMBL/GenBank/DDBJ whole genome shotgun (WGS) entry which is preliminary data.</text>
</comment>
<accession>A0ABQ3A687</accession>
<evidence type="ECO:0000313" key="2">
    <source>
        <dbReference type="Proteomes" id="UP000621898"/>
    </source>
</evidence>
<dbReference type="Proteomes" id="UP000621898">
    <property type="component" value="Unassembled WGS sequence"/>
</dbReference>
<dbReference type="EMBL" id="BMXT01000004">
    <property type="protein sequence ID" value="GGY34097.1"/>
    <property type="molecule type" value="Genomic_DNA"/>
</dbReference>
<organism evidence="1 2">
    <name type="scientific">Rhodanobacter panaciterrae</name>
    <dbReference type="NCBI Taxonomy" id="490572"/>
    <lineage>
        <taxon>Bacteria</taxon>
        <taxon>Pseudomonadati</taxon>
        <taxon>Pseudomonadota</taxon>
        <taxon>Gammaproteobacteria</taxon>
        <taxon>Lysobacterales</taxon>
        <taxon>Rhodanobacteraceae</taxon>
        <taxon>Rhodanobacter</taxon>
    </lineage>
</organism>
<protein>
    <submittedName>
        <fullName evidence="1">Uncharacterized protein</fullName>
    </submittedName>
</protein>